<dbReference type="SUPFAM" id="SSF55811">
    <property type="entry name" value="Nudix"/>
    <property type="match status" value="1"/>
</dbReference>
<dbReference type="GO" id="GO:0016787">
    <property type="term" value="F:hydrolase activity"/>
    <property type="evidence" value="ECO:0007669"/>
    <property type="project" value="UniProtKB-KW"/>
</dbReference>
<accession>A0A1F5EBS0</accession>
<organism evidence="3 4">
    <name type="scientific">Candidatus Berkelbacteria bacterium RIFCSPLOWO2_01_FULL_50_28</name>
    <dbReference type="NCBI Taxonomy" id="1797471"/>
    <lineage>
        <taxon>Bacteria</taxon>
        <taxon>Candidatus Berkelbacteria</taxon>
    </lineage>
</organism>
<gene>
    <name evidence="3" type="ORF">A3A71_02085</name>
</gene>
<dbReference type="InterPro" id="IPR020084">
    <property type="entry name" value="NUDIX_hydrolase_CS"/>
</dbReference>
<keyword evidence="1" id="KW-0378">Hydrolase</keyword>
<evidence type="ECO:0000313" key="3">
    <source>
        <dbReference type="EMBL" id="OGD64813.1"/>
    </source>
</evidence>
<protein>
    <recommendedName>
        <fullName evidence="2">Nudix hydrolase domain-containing protein</fullName>
    </recommendedName>
</protein>
<dbReference type="PROSITE" id="PS00893">
    <property type="entry name" value="NUDIX_BOX"/>
    <property type="match status" value="1"/>
</dbReference>
<dbReference type="STRING" id="1797471.A3A71_02085"/>
<feature type="domain" description="Nudix hydrolase" evidence="2">
    <location>
        <begin position="2"/>
        <end position="133"/>
    </location>
</feature>
<evidence type="ECO:0000313" key="4">
    <source>
        <dbReference type="Proteomes" id="UP000177481"/>
    </source>
</evidence>
<comment type="caution">
    <text evidence="3">The sequence shown here is derived from an EMBL/GenBank/DDBJ whole genome shotgun (WGS) entry which is preliminary data.</text>
</comment>
<proteinExistence type="predicted"/>
<dbReference type="EMBL" id="MEZX01000002">
    <property type="protein sequence ID" value="OGD64813.1"/>
    <property type="molecule type" value="Genomic_DNA"/>
</dbReference>
<reference evidence="3 4" key="1">
    <citation type="journal article" date="2016" name="Nat. Commun.">
        <title>Thousands of microbial genomes shed light on interconnected biogeochemical processes in an aquifer system.</title>
        <authorList>
            <person name="Anantharaman K."/>
            <person name="Brown C.T."/>
            <person name="Hug L.A."/>
            <person name="Sharon I."/>
            <person name="Castelle C.J."/>
            <person name="Probst A.J."/>
            <person name="Thomas B.C."/>
            <person name="Singh A."/>
            <person name="Wilkins M.J."/>
            <person name="Karaoz U."/>
            <person name="Brodie E.L."/>
            <person name="Williams K.H."/>
            <person name="Hubbard S.S."/>
            <person name="Banfield J.F."/>
        </authorList>
    </citation>
    <scope>NUCLEOTIDE SEQUENCE [LARGE SCALE GENOMIC DNA]</scope>
</reference>
<dbReference type="Gene3D" id="3.90.79.10">
    <property type="entry name" value="Nucleoside Triphosphate Pyrophosphohydrolase"/>
    <property type="match status" value="1"/>
</dbReference>
<name>A0A1F5EBS0_9BACT</name>
<dbReference type="InterPro" id="IPR015797">
    <property type="entry name" value="NUDIX_hydrolase-like_dom_sf"/>
</dbReference>
<evidence type="ECO:0000256" key="1">
    <source>
        <dbReference type="ARBA" id="ARBA00022801"/>
    </source>
</evidence>
<dbReference type="AlphaFoldDB" id="A0A1F5EBS0"/>
<evidence type="ECO:0000259" key="2">
    <source>
        <dbReference type="PROSITE" id="PS51462"/>
    </source>
</evidence>
<sequence length="137" mass="15901">MKKVTKILMFAYRNNNGRIEFFVQHHHDGYKNVLSGHVGDNIPDETLEQAARRETVEEFGVEPISVTNLNHKEVVDLKAQNKLSTEWAFLIEIPNTDVHYLEGNEEHGWYTLDKLEEALTWPNHQRVLPKIRKILGG</sequence>
<dbReference type="PROSITE" id="PS51462">
    <property type="entry name" value="NUDIX"/>
    <property type="match status" value="1"/>
</dbReference>
<dbReference type="Pfam" id="PF00293">
    <property type="entry name" value="NUDIX"/>
    <property type="match status" value="1"/>
</dbReference>
<dbReference type="InterPro" id="IPR000086">
    <property type="entry name" value="NUDIX_hydrolase_dom"/>
</dbReference>
<dbReference type="Proteomes" id="UP000177481">
    <property type="component" value="Unassembled WGS sequence"/>
</dbReference>